<evidence type="ECO:0000256" key="2">
    <source>
        <dbReference type="ARBA" id="ARBA00022801"/>
    </source>
</evidence>
<dbReference type="InterPro" id="IPR006439">
    <property type="entry name" value="HAD-SF_hydro_IA"/>
</dbReference>
<accession>A0A4Q0P6Z6</accession>
<dbReference type="PANTHER" id="PTHR43316">
    <property type="entry name" value="HYDROLASE, HALOACID DELAHOGENASE-RELATED"/>
    <property type="match status" value="1"/>
</dbReference>
<dbReference type="CDD" id="cd02588">
    <property type="entry name" value="HAD_L2-DEX"/>
    <property type="match status" value="1"/>
</dbReference>
<dbReference type="InterPro" id="IPR023198">
    <property type="entry name" value="PGP-like_dom2"/>
</dbReference>
<dbReference type="EMBL" id="QOVM01000003">
    <property type="protein sequence ID" value="RXG22463.1"/>
    <property type="molecule type" value="Genomic_DNA"/>
</dbReference>
<proteinExistence type="inferred from homology"/>
<dbReference type="Gene3D" id="3.40.50.1000">
    <property type="entry name" value="HAD superfamily/HAD-like"/>
    <property type="match status" value="1"/>
</dbReference>
<comment type="caution">
    <text evidence="3">The sequence shown here is derived from an EMBL/GenBank/DDBJ whole genome shotgun (WGS) entry which is preliminary data.</text>
</comment>
<dbReference type="AlphaFoldDB" id="A0A4Q0P6Z6"/>
<dbReference type="NCBIfam" id="TIGR01428">
    <property type="entry name" value="HAD_type_II"/>
    <property type="match status" value="1"/>
</dbReference>
<dbReference type="Gene3D" id="1.10.150.240">
    <property type="entry name" value="Putative phosphatase, domain 2"/>
    <property type="match status" value="1"/>
</dbReference>
<dbReference type="InterPro" id="IPR006328">
    <property type="entry name" value="2-HAD"/>
</dbReference>
<dbReference type="PRINTS" id="PR00413">
    <property type="entry name" value="HADHALOGNASE"/>
</dbReference>
<dbReference type="Proteomes" id="UP000289238">
    <property type="component" value="Unassembled WGS sequence"/>
</dbReference>
<keyword evidence="4" id="KW-1185">Reference proteome</keyword>
<gene>
    <name evidence="3" type="ORF">DSM00_1558</name>
</gene>
<dbReference type="InterPro" id="IPR023214">
    <property type="entry name" value="HAD_sf"/>
</dbReference>
<name>A0A4Q0P6Z6_9FLAO</name>
<dbReference type="InterPro" id="IPR036412">
    <property type="entry name" value="HAD-like_sf"/>
</dbReference>
<comment type="similarity">
    <text evidence="1">Belongs to the HAD-like hydrolase superfamily. S-2-haloalkanoic acid dehalogenase family.</text>
</comment>
<evidence type="ECO:0000313" key="3">
    <source>
        <dbReference type="EMBL" id="RXG22463.1"/>
    </source>
</evidence>
<dbReference type="Pfam" id="PF00702">
    <property type="entry name" value="Hydrolase"/>
    <property type="match status" value="1"/>
</dbReference>
<dbReference type="RefSeq" id="WP_128757459.1">
    <property type="nucleotide sequence ID" value="NZ_QOVM01000003.1"/>
</dbReference>
<dbReference type="SUPFAM" id="SSF56784">
    <property type="entry name" value="HAD-like"/>
    <property type="match status" value="1"/>
</dbReference>
<dbReference type="InterPro" id="IPR051540">
    <property type="entry name" value="S-2-haloacid_dehalogenase"/>
</dbReference>
<evidence type="ECO:0000256" key="1">
    <source>
        <dbReference type="ARBA" id="ARBA00008106"/>
    </source>
</evidence>
<dbReference type="SFLD" id="SFLDG01129">
    <property type="entry name" value="C1.5:_HAD__Beta-PGM__Phosphata"/>
    <property type="match status" value="1"/>
</dbReference>
<organism evidence="3 4">
    <name type="scientific">Leeuwenhoekiella aequorea</name>
    <dbReference type="NCBI Taxonomy" id="283736"/>
    <lineage>
        <taxon>Bacteria</taxon>
        <taxon>Pseudomonadati</taxon>
        <taxon>Bacteroidota</taxon>
        <taxon>Flavobacteriia</taxon>
        <taxon>Flavobacteriales</taxon>
        <taxon>Flavobacteriaceae</taxon>
        <taxon>Leeuwenhoekiella</taxon>
    </lineage>
</organism>
<reference evidence="3 4" key="1">
    <citation type="submission" date="2018-07" db="EMBL/GenBank/DDBJ databases">
        <title>Leeuwenhoekiella genomics.</title>
        <authorList>
            <person name="Tahon G."/>
            <person name="Willems A."/>
        </authorList>
    </citation>
    <scope>NUCLEOTIDE SEQUENCE [LARGE SCALE GENOMIC DNA]</scope>
    <source>
        <strain evidence="3 4">LMG 22550</strain>
    </source>
</reference>
<dbReference type="OrthoDB" id="264363at2"/>
<dbReference type="NCBIfam" id="TIGR01509">
    <property type="entry name" value="HAD-SF-IA-v3"/>
    <property type="match status" value="1"/>
</dbReference>
<dbReference type="SFLD" id="SFLDS00003">
    <property type="entry name" value="Haloacid_Dehalogenase"/>
    <property type="match status" value="1"/>
</dbReference>
<dbReference type="GO" id="GO:0019120">
    <property type="term" value="F:hydrolase activity, acting on acid halide bonds, in C-halide compounds"/>
    <property type="evidence" value="ECO:0007669"/>
    <property type="project" value="InterPro"/>
</dbReference>
<sequence length="220" mass="24813">MKPKLILFDVNETLLDLKPLARRINASLSSDLAFDLWFSSLLHYSLVETVTGHHEDFSKIAQATFEMTAAKFKKVIAEDEIKSILGMISKLQPHQDVVEALTILKKRDYILVALTNGNPQVATDQIKNAELTSYFKAVYSVDEAQAFKPNPNPYSYVLEKLNVKPEETLMVAAHGWDITGAQRRGLQTAFIAREGKFKYPLAADPEFDCKDLLELVERLP</sequence>
<dbReference type="NCBIfam" id="TIGR01493">
    <property type="entry name" value="HAD-SF-IA-v2"/>
    <property type="match status" value="1"/>
</dbReference>
<evidence type="ECO:0000313" key="4">
    <source>
        <dbReference type="Proteomes" id="UP000289238"/>
    </source>
</evidence>
<keyword evidence="2" id="KW-0378">Hydrolase</keyword>
<protein>
    <submittedName>
        <fullName evidence="3">2-haloacid dehalogenase</fullName>
    </submittedName>
</protein>
<dbReference type="PANTHER" id="PTHR43316:SF3">
    <property type="entry name" value="HALOACID DEHALOGENASE, TYPE II (AFU_ORTHOLOGUE AFUA_2G07750)-RELATED"/>
    <property type="match status" value="1"/>
</dbReference>